<dbReference type="GO" id="GO:0016810">
    <property type="term" value="F:hydrolase activity, acting on carbon-nitrogen (but not peptide) bonds"/>
    <property type="evidence" value="ECO:0007669"/>
    <property type="project" value="InterPro"/>
</dbReference>
<gene>
    <name evidence="4" type="ORF">BC962_2824</name>
</gene>
<dbReference type="AlphaFoldDB" id="A0A495P6V9"/>
<accession>A0A495P6V9</accession>
<dbReference type="InterPro" id="IPR011330">
    <property type="entry name" value="Glyco_hydro/deAcase_b/a-brl"/>
</dbReference>
<evidence type="ECO:0000256" key="2">
    <source>
        <dbReference type="ARBA" id="ARBA00022729"/>
    </source>
</evidence>
<dbReference type="Gene3D" id="3.20.20.370">
    <property type="entry name" value="Glycoside hydrolase/deacetylase"/>
    <property type="match status" value="1"/>
</dbReference>
<feature type="domain" description="NodB homology" evidence="3">
    <location>
        <begin position="191"/>
        <end position="251"/>
    </location>
</feature>
<dbReference type="PANTHER" id="PTHR34216">
    <property type="match status" value="1"/>
</dbReference>
<name>A0A495P6V9_9FLAO</name>
<evidence type="ECO:0000313" key="4">
    <source>
        <dbReference type="EMBL" id="RKS45148.1"/>
    </source>
</evidence>
<reference evidence="4 5" key="1">
    <citation type="submission" date="2018-10" db="EMBL/GenBank/DDBJ databases">
        <title>Genomic Encyclopedia of Archaeal and Bacterial Type Strains, Phase II (KMG-II): from individual species to whole genera.</title>
        <authorList>
            <person name="Goeker M."/>
        </authorList>
    </citation>
    <scope>NUCLEOTIDE SEQUENCE [LARGE SCALE GENOMIC DNA]</scope>
    <source>
        <strain evidence="4 5">DSM 19839</strain>
    </source>
</reference>
<dbReference type="SUPFAM" id="SSF88713">
    <property type="entry name" value="Glycoside hydrolase/deacetylase"/>
    <property type="match status" value="1"/>
</dbReference>
<proteinExistence type="predicted"/>
<evidence type="ECO:0000256" key="1">
    <source>
        <dbReference type="ARBA" id="ARBA00004613"/>
    </source>
</evidence>
<sequence>MLAVANYHYIRDDFSAKYPSIFGLTPKVFEQQLIALSKQGDFISQEELLANKERAFTKNYILITFDDGLKEQYTLAKPILDRLGIPYIFFINTANYEDRKVSLVHKIHMLRSEIPSSELLQLINKTFKLKLSETEQHKALVHYNYDDDETAKLKYLLNFKLTHLEQFELIDPIFNENYDEKEVAKSLYFEDEMLKTLFNNGNLGSHSHNHIPLGKLSLNELDTELKKTQEFFLNRFSKPADIISYPYGSYEACSGISELVELNNFELGFTMERAVNNDIGTAPYLLSRFDCNDLPMGKSDLFKTKTIFEKPAFRKWYKNESSSTNK</sequence>
<comment type="subcellular location">
    <subcellularLocation>
        <location evidence="1">Secreted</location>
    </subcellularLocation>
</comment>
<evidence type="ECO:0000313" key="5">
    <source>
        <dbReference type="Proteomes" id="UP000276282"/>
    </source>
</evidence>
<keyword evidence="2" id="KW-0732">Signal</keyword>
<keyword evidence="5" id="KW-1185">Reference proteome</keyword>
<evidence type="ECO:0000259" key="3">
    <source>
        <dbReference type="Pfam" id="PF01522"/>
    </source>
</evidence>
<dbReference type="RefSeq" id="WP_121346606.1">
    <property type="nucleotide sequence ID" value="NZ_RBLG01000004.1"/>
</dbReference>
<dbReference type="Pfam" id="PF01522">
    <property type="entry name" value="Polysacc_deac_1"/>
    <property type="match status" value="2"/>
</dbReference>
<dbReference type="InterPro" id="IPR051398">
    <property type="entry name" value="Polysacch_Deacetylase"/>
</dbReference>
<comment type="caution">
    <text evidence="4">The sequence shown here is derived from an EMBL/GenBank/DDBJ whole genome shotgun (WGS) entry which is preliminary data.</text>
</comment>
<feature type="domain" description="NodB homology" evidence="3">
    <location>
        <begin position="56"/>
        <end position="99"/>
    </location>
</feature>
<dbReference type="OrthoDB" id="1446101at2"/>
<dbReference type="InterPro" id="IPR002509">
    <property type="entry name" value="NODB_dom"/>
</dbReference>
<dbReference type="Proteomes" id="UP000276282">
    <property type="component" value="Unassembled WGS sequence"/>
</dbReference>
<dbReference type="EMBL" id="RBLG01000004">
    <property type="protein sequence ID" value="RKS45148.1"/>
    <property type="molecule type" value="Genomic_DNA"/>
</dbReference>
<dbReference type="PANTHER" id="PTHR34216:SF3">
    <property type="entry name" value="POLY-BETA-1,6-N-ACETYL-D-GLUCOSAMINE N-DEACETYLASE"/>
    <property type="match status" value="1"/>
</dbReference>
<dbReference type="GO" id="GO:0005975">
    <property type="term" value="P:carbohydrate metabolic process"/>
    <property type="evidence" value="ECO:0007669"/>
    <property type="project" value="InterPro"/>
</dbReference>
<protein>
    <submittedName>
        <fullName evidence="4">Polysaccharide deacetylase</fullName>
    </submittedName>
</protein>
<dbReference type="GO" id="GO:0005576">
    <property type="term" value="C:extracellular region"/>
    <property type="evidence" value="ECO:0007669"/>
    <property type="project" value="UniProtKB-SubCell"/>
</dbReference>
<organism evidence="4 5">
    <name type="scientific">Gillisia mitskevichiae</name>
    <dbReference type="NCBI Taxonomy" id="270921"/>
    <lineage>
        <taxon>Bacteria</taxon>
        <taxon>Pseudomonadati</taxon>
        <taxon>Bacteroidota</taxon>
        <taxon>Flavobacteriia</taxon>
        <taxon>Flavobacteriales</taxon>
        <taxon>Flavobacteriaceae</taxon>
        <taxon>Gillisia</taxon>
    </lineage>
</organism>